<dbReference type="EMBL" id="JANVFU010000006">
    <property type="protein sequence ID" value="KAJ3744871.1"/>
    <property type="molecule type" value="Genomic_DNA"/>
</dbReference>
<organism evidence="1 2">
    <name type="scientific">Lentinula detonsa</name>
    <dbReference type="NCBI Taxonomy" id="2804962"/>
    <lineage>
        <taxon>Eukaryota</taxon>
        <taxon>Fungi</taxon>
        <taxon>Dikarya</taxon>
        <taxon>Basidiomycota</taxon>
        <taxon>Agaricomycotina</taxon>
        <taxon>Agaricomycetes</taxon>
        <taxon>Agaricomycetidae</taxon>
        <taxon>Agaricales</taxon>
        <taxon>Marasmiineae</taxon>
        <taxon>Omphalotaceae</taxon>
        <taxon>Lentinula</taxon>
    </lineage>
</organism>
<reference evidence="1 2" key="1">
    <citation type="journal article" date="2023" name="Proc. Natl. Acad. Sci. U.S.A.">
        <title>A global phylogenomic analysis of the shiitake genus Lentinula.</title>
        <authorList>
            <person name="Sierra-Patev S."/>
            <person name="Min B."/>
            <person name="Naranjo-Ortiz M."/>
            <person name="Looney B."/>
            <person name="Konkel Z."/>
            <person name="Slot J.C."/>
            <person name="Sakamoto Y."/>
            <person name="Steenwyk J.L."/>
            <person name="Rokas A."/>
            <person name="Carro J."/>
            <person name="Camarero S."/>
            <person name="Ferreira P."/>
            <person name="Molpeceres G."/>
            <person name="Ruiz-Duenas F.J."/>
            <person name="Serrano A."/>
            <person name="Henrissat B."/>
            <person name="Drula E."/>
            <person name="Hughes K.W."/>
            <person name="Mata J.L."/>
            <person name="Ishikawa N.K."/>
            <person name="Vargas-Isla R."/>
            <person name="Ushijima S."/>
            <person name="Smith C.A."/>
            <person name="Donoghue J."/>
            <person name="Ahrendt S."/>
            <person name="Andreopoulos W."/>
            <person name="He G."/>
            <person name="LaButti K."/>
            <person name="Lipzen A."/>
            <person name="Ng V."/>
            <person name="Riley R."/>
            <person name="Sandor L."/>
            <person name="Barry K."/>
            <person name="Martinez A.T."/>
            <person name="Xiao Y."/>
            <person name="Gibbons J.G."/>
            <person name="Terashima K."/>
            <person name="Grigoriev I.V."/>
            <person name="Hibbett D."/>
        </authorList>
    </citation>
    <scope>NUCLEOTIDE SEQUENCE [LARGE SCALE GENOMIC DNA]</scope>
    <source>
        <strain evidence="1 2">TFB7810</strain>
    </source>
</reference>
<dbReference type="AlphaFoldDB" id="A0A9W8TY81"/>
<keyword evidence="2" id="KW-1185">Reference proteome</keyword>
<sequence>MFQSVLGTLFSCSFQRRCIGYRRLLRRISCLLLLSPSHGRPVPFRRLFMTHPTKRALYQLGNGSWFREWKGSRGTICIIGVVVEDIDRGIYRRSRFKEARVCGGCQTIGNTSWDFVV</sequence>
<name>A0A9W8TY81_9AGAR</name>
<dbReference type="Proteomes" id="UP001142393">
    <property type="component" value="Unassembled WGS sequence"/>
</dbReference>
<gene>
    <name evidence="1" type="ORF">DFH05DRAFT_1095749</name>
</gene>
<evidence type="ECO:0000313" key="1">
    <source>
        <dbReference type="EMBL" id="KAJ3744871.1"/>
    </source>
</evidence>
<proteinExistence type="predicted"/>
<accession>A0A9W8TY81</accession>
<comment type="caution">
    <text evidence="1">The sequence shown here is derived from an EMBL/GenBank/DDBJ whole genome shotgun (WGS) entry which is preliminary data.</text>
</comment>
<evidence type="ECO:0000313" key="2">
    <source>
        <dbReference type="Proteomes" id="UP001142393"/>
    </source>
</evidence>
<protein>
    <submittedName>
        <fullName evidence="1">Uncharacterized protein</fullName>
    </submittedName>
</protein>